<keyword evidence="2" id="KW-1185">Reference proteome</keyword>
<comment type="caution">
    <text evidence="1">The sequence shown here is derived from an EMBL/GenBank/DDBJ whole genome shotgun (WGS) entry which is preliminary data.</text>
</comment>
<dbReference type="AlphaFoldDB" id="B4DAJ2"/>
<gene>
    <name evidence="1" type="ORF">CfE428DRAFT_5933</name>
</gene>
<sequence length="64" mass="7318">MKPFLLFAEPRWLGFKLMQEGNEEAVEFDSITEAFAFAKETPECEGAPFVVFDDKGKEMVRLTV</sequence>
<evidence type="ECO:0000313" key="2">
    <source>
        <dbReference type="Proteomes" id="UP000005824"/>
    </source>
</evidence>
<protein>
    <submittedName>
        <fullName evidence="1">Uncharacterized protein</fullName>
    </submittedName>
</protein>
<dbReference type="EMBL" id="ABVL01000031">
    <property type="protein sequence ID" value="EDY16510.1"/>
    <property type="molecule type" value="Genomic_DNA"/>
</dbReference>
<dbReference type="STRING" id="497964.CfE428DRAFT_5933"/>
<reference evidence="1 2" key="1">
    <citation type="journal article" date="2011" name="J. Bacteriol.">
        <title>Genome sequence of Chthoniobacter flavus Ellin428, an aerobic heterotrophic soil bacterium.</title>
        <authorList>
            <person name="Kant R."/>
            <person name="van Passel M.W."/>
            <person name="Palva A."/>
            <person name="Lucas S."/>
            <person name="Lapidus A."/>
            <person name="Glavina Del Rio T."/>
            <person name="Dalin E."/>
            <person name="Tice H."/>
            <person name="Bruce D."/>
            <person name="Goodwin L."/>
            <person name="Pitluck S."/>
            <person name="Larimer F.W."/>
            <person name="Land M.L."/>
            <person name="Hauser L."/>
            <person name="Sangwan P."/>
            <person name="de Vos W.M."/>
            <person name="Janssen P.H."/>
            <person name="Smidt H."/>
        </authorList>
    </citation>
    <scope>NUCLEOTIDE SEQUENCE [LARGE SCALE GENOMIC DNA]</scope>
    <source>
        <strain evidence="1 2">Ellin428</strain>
    </source>
</reference>
<organism evidence="1 2">
    <name type="scientific">Chthoniobacter flavus Ellin428</name>
    <dbReference type="NCBI Taxonomy" id="497964"/>
    <lineage>
        <taxon>Bacteria</taxon>
        <taxon>Pseudomonadati</taxon>
        <taxon>Verrucomicrobiota</taxon>
        <taxon>Spartobacteria</taxon>
        <taxon>Chthoniobacterales</taxon>
        <taxon>Chthoniobacteraceae</taxon>
        <taxon>Chthoniobacter</taxon>
    </lineage>
</organism>
<dbReference type="Proteomes" id="UP000005824">
    <property type="component" value="Unassembled WGS sequence"/>
</dbReference>
<dbReference type="InParanoid" id="B4DAJ2"/>
<evidence type="ECO:0000313" key="1">
    <source>
        <dbReference type="EMBL" id="EDY16510.1"/>
    </source>
</evidence>
<name>B4DAJ2_9BACT</name>
<accession>B4DAJ2</accession>
<proteinExistence type="predicted"/>